<feature type="compositionally biased region" description="Basic and acidic residues" evidence="1">
    <location>
        <begin position="984"/>
        <end position="994"/>
    </location>
</feature>
<feature type="region of interest" description="Disordered" evidence="1">
    <location>
        <begin position="731"/>
        <end position="1221"/>
    </location>
</feature>
<feature type="compositionally biased region" description="Basic and acidic residues" evidence="1">
    <location>
        <begin position="1076"/>
        <end position="1086"/>
    </location>
</feature>
<feature type="compositionally biased region" description="Polar residues" evidence="1">
    <location>
        <begin position="1181"/>
        <end position="1207"/>
    </location>
</feature>
<dbReference type="Gene3D" id="3.80.10.10">
    <property type="entry name" value="Ribonuclease Inhibitor"/>
    <property type="match status" value="2"/>
</dbReference>
<reference evidence="2" key="1">
    <citation type="submission" date="2022-07" db="EMBL/GenBank/DDBJ databases">
        <title>Phylogenomic reconstructions and comparative analyses of Kickxellomycotina fungi.</title>
        <authorList>
            <person name="Reynolds N.K."/>
            <person name="Stajich J.E."/>
            <person name="Barry K."/>
            <person name="Grigoriev I.V."/>
            <person name="Crous P."/>
            <person name="Smith M.E."/>
        </authorList>
    </citation>
    <scope>NUCLEOTIDE SEQUENCE</scope>
    <source>
        <strain evidence="2">RSA 1196</strain>
    </source>
</reference>
<feature type="compositionally biased region" description="Polar residues" evidence="1">
    <location>
        <begin position="807"/>
        <end position="816"/>
    </location>
</feature>
<name>A0A9W8AZN1_9FUNG</name>
<feature type="region of interest" description="Disordered" evidence="1">
    <location>
        <begin position="1281"/>
        <end position="1334"/>
    </location>
</feature>
<feature type="compositionally biased region" description="Polar residues" evidence="1">
    <location>
        <begin position="752"/>
        <end position="762"/>
    </location>
</feature>
<feature type="compositionally biased region" description="Polar residues" evidence="1">
    <location>
        <begin position="1312"/>
        <end position="1326"/>
    </location>
</feature>
<gene>
    <name evidence="2" type="primary">NMD5_1</name>
    <name evidence="2" type="ORF">IWQ62_000687</name>
</gene>
<dbReference type="EMBL" id="JANBPY010000069">
    <property type="protein sequence ID" value="KAJ1969337.1"/>
    <property type="molecule type" value="Genomic_DNA"/>
</dbReference>
<dbReference type="InterPro" id="IPR032675">
    <property type="entry name" value="LRR_dom_sf"/>
</dbReference>
<feature type="compositionally biased region" description="Polar residues" evidence="1">
    <location>
        <begin position="1115"/>
        <end position="1134"/>
    </location>
</feature>
<feature type="compositionally biased region" description="Low complexity" evidence="1">
    <location>
        <begin position="763"/>
        <end position="775"/>
    </location>
</feature>
<feature type="compositionally biased region" description="Basic residues" evidence="1">
    <location>
        <begin position="1012"/>
        <end position="1021"/>
    </location>
</feature>
<sequence length="1334" mass="144809">MMPVKVLRRVCRYLAHRPADLLHFALVSQEFRWVALEYLWRRPRFSTPEGFHSFLTTVQRKRHLTTGVRSLCLVAVSPHTQYLTDPSGAVTTELDSTHLFTPVVRSQQPLHKQLSDSILSDPKFIIPLLRLCENVQELIVYGWRLRDTDLSAIAALCPRLRRWEIVGGGPYSVNHFGLLVRQLPCLTQLALDSSHDLTQDLAVLCAPRRKPLTHLQLGGSTITTAMVDAVFQSHPKLITLSLPPLRNFTNSQLQHWVDLYPALRSLTLYDSDVGIATVGLITERCPQLIHLDIRRGTQFGADKTTVEWMVPACDSLRALVLENIGFTDDTALMVANSCKQLETVGFCACPTFTDEGVSHILDNVHSLKGLTCIGCPKVTDSTLTLLAEHQPMSLEVLVLESCGIDSAVSIEHFLNAASSLTFCAIKGEEVVKQKFEYCYHPKGTANGMSSPGQTTERSFIPEYDIGHPLHDMSTVRTGMPACEMLPDPSEKPATHSWKSYLKQLPPSNWVKKCNPPHTSTPGERSAHLVPKQAGVNRTACPPTKVAINPYGVPPNPAGADDISMTGSLLAPTPCTINEKLPDMLSSPALVKTASHPLPLGSTQPGYTGVATASAQILPFSSRTLKPSHYTPVAVDRPPISRVPSNFSQTSQPNPSLMNGLQSYTSPALSVSQVSMSAERRPMAPAPKMLIRWEEWGDPEVVQRVAKPSATPAEDQTTDPNSISMRIRNLAKMKRPDSAVGIPSVVNEKPSKSAENSGTGVIMTSTSSSAATPPTESESKRNSELTTRDLEVSDVSPKPEIAAVGDTNAVTMSQSPTAPLKPKPEGTPKSAGKERARFAPDVNSSPPVSDGGTPAKALPRKQADMTSTSETPKQGRKGEDTNDAVVMKRRKSLKRPNETTTVVGKVINDNASARAEECEERTRKKPTKDVKKSLEGGQQRTEKIVGQATSLPPKPKADETEEFVYSPFREEQEAKQSAVSPVKTPQREIVIRETSKTPSNAMTPTKNADPTPKKSRSRNRRKNREEKNKGSSAKNNHGNGSTAQTTPSRENRVPNGTGSPLPLNGIATPSGKQGSHALERAKADECRVSSAFSFTSPKPADTLATSLPTPPKGPVVNSQATQETPAPSKSAVQENTTAKPEPKTKKEGDTSRKPVVPTAIQDEPTKEEVQKTNPAAPLSLAEPSTPSNKSPSLADPNTPSSKSPSNGDATRPRRNNRAVLPGRGKVVLELNIETKAGTRDTLTVCELDDSHQIAREFCLRHHMQELEDGLVRLIIDGKNKKRMKRAKAGASQRSATTSQSGSQTTSPYKSPRPATNNATLSPSTRQVVDSGIRDK</sequence>
<feature type="compositionally biased region" description="Polar residues" evidence="1">
    <location>
        <begin position="1029"/>
        <end position="1057"/>
    </location>
</feature>
<evidence type="ECO:0000256" key="1">
    <source>
        <dbReference type="SAM" id="MobiDB-lite"/>
    </source>
</evidence>
<feature type="compositionally biased region" description="Low complexity" evidence="1">
    <location>
        <begin position="1287"/>
        <end position="1305"/>
    </location>
</feature>
<dbReference type="GO" id="GO:0031146">
    <property type="term" value="P:SCF-dependent proteasomal ubiquitin-dependent protein catabolic process"/>
    <property type="evidence" value="ECO:0007669"/>
    <property type="project" value="TreeGrafter"/>
</dbReference>
<evidence type="ECO:0000313" key="3">
    <source>
        <dbReference type="Proteomes" id="UP001150925"/>
    </source>
</evidence>
<keyword evidence="3" id="KW-1185">Reference proteome</keyword>
<dbReference type="OrthoDB" id="10257471at2759"/>
<comment type="caution">
    <text evidence="2">The sequence shown here is derived from an EMBL/GenBank/DDBJ whole genome shotgun (WGS) entry which is preliminary data.</text>
</comment>
<organism evidence="2 3">
    <name type="scientific">Dispira parvispora</name>
    <dbReference type="NCBI Taxonomy" id="1520584"/>
    <lineage>
        <taxon>Eukaryota</taxon>
        <taxon>Fungi</taxon>
        <taxon>Fungi incertae sedis</taxon>
        <taxon>Zoopagomycota</taxon>
        <taxon>Kickxellomycotina</taxon>
        <taxon>Dimargaritomycetes</taxon>
        <taxon>Dimargaritales</taxon>
        <taxon>Dimargaritaceae</taxon>
        <taxon>Dispira</taxon>
    </lineage>
</organism>
<proteinExistence type="predicted"/>
<feature type="compositionally biased region" description="Basic and acidic residues" evidence="1">
    <location>
        <begin position="1139"/>
        <end position="1151"/>
    </location>
</feature>
<feature type="compositionally biased region" description="Basic and acidic residues" evidence="1">
    <location>
        <begin position="776"/>
        <end position="790"/>
    </location>
</feature>
<accession>A0A9W8AZN1</accession>
<dbReference type="PANTHER" id="PTHR13318">
    <property type="entry name" value="PARTNER OF PAIRED, ISOFORM B-RELATED"/>
    <property type="match status" value="1"/>
</dbReference>
<evidence type="ECO:0000313" key="2">
    <source>
        <dbReference type="EMBL" id="KAJ1969337.1"/>
    </source>
</evidence>
<dbReference type="InterPro" id="IPR006553">
    <property type="entry name" value="Leu-rich_rpt_Cys-con_subtyp"/>
</dbReference>
<dbReference type="CDD" id="cd09917">
    <property type="entry name" value="F-box_SF"/>
    <property type="match status" value="1"/>
</dbReference>
<feature type="compositionally biased region" description="Polar residues" evidence="1">
    <location>
        <begin position="995"/>
        <end position="1007"/>
    </location>
</feature>
<protein>
    <submittedName>
        <fullName evidence="2">Nonsense-mediated mRNA decay protein 5</fullName>
    </submittedName>
</protein>
<feature type="compositionally biased region" description="Basic and acidic residues" evidence="1">
    <location>
        <begin position="821"/>
        <end position="837"/>
    </location>
</feature>
<dbReference type="GO" id="GO:0019005">
    <property type="term" value="C:SCF ubiquitin ligase complex"/>
    <property type="evidence" value="ECO:0007669"/>
    <property type="project" value="TreeGrafter"/>
</dbReference>
<dbReference type="SMART" id="SM00367">
    <property type="entry name" value="LRR_CC"/>
    <property type="match status" value="2"/>
</dbReference>
<dbReference type="Proteomes" id="UP001150925">
    <property type="component" value="Unassembled WGS sequence"/>
</dbReference>
<feature type="compositionally biased region" description="Basic and acidic residues" evidence="1">
    <location>
        <begin position="913"/>
        <end position="933"/>
    </location>
</feature>
<dbReference type="SUPFAM" id="SSF52047">
    <property type="entry name" value="RNI-like"/>
    <property type="match status" value="1"/>
</dbReference>